<dbReference type="PANTHER" id="PTHR30472">
    <property type="entry name" value="FERRIC ENTEROBACTIN TRANSPORT SYSTEM PERMEASE PROTEIN"/>
    <property type="match status" value="1"/>
</dbReference>
<comment type="similarity">
    <text evidence="2">Belongs to the binding-protein-dependent transport system permease family. FecCD subfamily.</text>
</comment>
<keyword evidence="5 8" id="KW-0812">Transmembrane</keyword>
<dbReference type="AlphaFoldDB" id="A0A7W8XSP0"/>
<proteinExistence type="inferred from homology"/>
<comment type="caution">
    <text evidence="9">The sequence shown here is derived from an EMBL/GenBank/DDBJ whole genome shotgun (WGS) entry which is preliminary data.</text>
</comment>
<dbReference type="PANTHER" id="PTHR30472:SF70">
    <property type="entry name" value="MOLYBDATE IMPORT SYSTEM PERMEASE PROTEIN MOLB"/>
    <property type="match status" value="1"/>
</dbReference>
<evidence type="ECO:0000313" key="9">
    <source>
        <dbReference type="EMBL" id="MBB5574855.1"/>
    </source>
</evidence>
<keyword evidence="7 8" id="KW-0472">Membrane</keyword>
<dbReference type="GO" id="GO:0005886">
    <property type="term" value="C:plasma membrane"/>
    <property type="evidence" value="ECO:0007669"/>
    <property type="project" value="UniProtKB-SubCell"/>
</dbReference>
<protein>
    <submittedName>
        <fullName evidence="9">Iron complex transport system permease protein</fullName>
    </submittedName>
</protein>
<evidence type="ECO:0000256" key="8">
    <source>
        <dbReference type="SAM" id="Phobius"/>
    </source>
</evidence>
<comment type="subcellular location">
    <subcellularLocation>
        <location evidence="1">Cell membrane</location>
        <topology evidence="1">Multi-pass membrane protein</topology>
    </subcellularLocation>
</comment>
<feature type="transmembrane region" description="Helical" evidence="8">
    <location>
        <begin position="196"/>
        <end position="213"/>
    </location>
</feature>
<name>A0A7W8XSP0_9HYPH</name>
<accession>A0A7W8XSP0</accession>
<dbReference type="Proteomes" id="UP000549882">
    <property type="component" value="Unassembled WGS sequence"/>
</dbReference>
<feature type="transmembrane region" description="Helical" evidence="8">
    <location>
        <begin position="274"/>
        <end position="292"/>
    </location>
</feature>
<evidence type="ECO:0000256" key="5">
    <source>
        <dbReference type="ARBA" id="ARBA00022692"/>
    </source>
</evidence>
<dbReference type="InterPro" id="IPR000522">
    <property type="entry name" value="ABC_transptr_permease_BtuC"/>
</dbReference>
<dbReference type="FunFam" id="1.10.3470.10:FF:000001">
    <property type="entry name" value="Vitamin B12 ABC transporter permease BtuC"/>
    <property type="match status" value="1"/>
</dbReference>
<evidence type="ECO:0000256" key="4">
    <source>
        <dbReference type="ARBA" id="ARBA00022475"/>
    </source>
</evidence>
<feature type="transmembrane region" description="Helical" evidence="8">
    <location>
        <begin position="91"/>
        <end position="108"/>
    </location>
</feature>
<sequence>MIIAVLALLLVVVAVVSLGMGRYDIPFLRVVEILQAPLSEPVVPVTPTESNVVFTVRMPRILLALLAGAGLALSGATLQGVFRNPLVGPQVMGVSAGAAFGGTLAILLRFSRYGLLGSAFAFGLSALVIVYALNGMVARRNILALVLAGVVVSGFFGALVSLVQYMADTEDKLPAMVFWLLGSFATGNWEKLSLMSGPFVIGGLLLLGLRWRINLLSLGDEDAYALGVNVEPLRWLVLVLVSCIVAAQVAVSGIIGWVGLVVPHMARMLVGPDHRVMMPASLIIGALYLLIIDTIARTATSTEIPLGILTALIGTPVFAFVLRQTQRGARGF</sequence>
<evidence type="ECO:0000256" key="6">
    <source>
        <dbReference type="ARBA" id="ARBA00022989"/>
    </source>
</evidence>
<evidence type="ECO:0000256" key="3">
    <source>
        <dbReference type="ARBA" id="ARBA00022448"/>
    </source>
</evidence>
<dbReference type="InterPro" id="IPR037294">
    <property type="entry name" value="ABC_BtuC-like"/>
</dbReference>
<dbReference type="EMBL" id="JACHBI010000006">
    <property type="protein sequence ID" value="MBB5574855.1"/>
    <property type="molecule type" value="Genomic_DNA"/>
</dbReference>
<evidence type="ECO:0000256" key="1">
    <source>
        <dbReference type="ARBA" id="ARBA00004651"/>
    </source>
</evidence>
<dbReference type="Pfam" id="PF01032">
    <property type="entry name" value="FecCD"/>
    <property type="match status" value="1"/>
</dbReference>
<feature type="transmembrane region" description="Helical" evidence="8">
    <location>
        <begin position="233"/>
        <end position="262"/>
    </location>
</feature>
<dbReference type="GO" id="GO:0033214">
    <property type="term" value="P:siderophore-iron import into cell"/>
    <property type="evidence" value="ECO:0007669"/>
    <property type="project" value="TreeGrafter"/>
</dbReference>
<dbReference type="GO" id="GO:0022857">
    <property type="term" value="F:transmembrane transporter activity"/>
    <property type="evidence" value="ECO:0007669"/>
    <property type="project" value="InterPro"/>
</dbReference>
<dbReference type="Gene3D" id="1.10.3470.10">
    <property type="entry name" value="ABC transporter involved in vitamin B12 uptake, BtuC"/>
    <property type="match status" value="1"/>
</dbReference>
<gene>
    <name evidence="9" type="ORF">GGD50_003484</name>
</gene>
<keyword evidence="4" id="KW-1003">Cell membrane</keyword>
<evidence type="ECO:0000256" key="2">
    <source>
        <dbReference type="ARBA" id="ARBA00007935"/>
    </source>
</evidence>
<keyword evidence="3" id="KW-0813">Transport</keyword>
<evidence type="ECO:0000313" key="10">
    <source>
        <dbReference type="Proteomes" id="UP000549882"/>
    </source>
</evidence>
<feature type="transmembrane region" description="Helical" evidence="8">
    <location>
        <begin position="61"/>
        <end position="82"/>
    </location>
</feature>
<keyword evidence="6 8" id="KW-1133">Transmembrane helix</keyword>
<dbReference type="SUPFAM" id="SSF81345">
    <property type="entry name" value="ABC transporter involved in vitamin B12 uptake, BtuC"/>
    <property type="match status" value="1"/>
</dbReference>
<keyword evidence="10" id="KW-1185">Reference proteome</keyword>
<reference evidence="9 10" key="1">
    <citation type="submission" date="2020-08" db="EMBL/GenBank/DDBJ databases">
        <title>Genomic Encyclopedia of Type Strains, Phase IV (KMG-V): Genome sequencing to study the core and pangenomes of soil and plant-associated prokaryotes.</title>
        <authorList>
            <person name="Whitman W."/>
        </authorList>
    </citation>
    <scope>NUCLEOTIDE SEQUENCE [LARGE SCALE GENOMIC DNA]</scope>
    <source>
        <strain evidence="9 10">SEMIA 4064</strain>
    </source>
</reference>
<evidence type="ECO:0000256" key="7">
    <source>
        <dbReference type="ARBA" id="ARBA00023136"/>
    </source>
</evidence>
<feature type="transmembrane region" description="Helical" evidence="8">
    <location>
        <begin position="114"/>
        <end position="133"/>
    </location>
</feature>
<feature type="transmembrane region" description="Helical" evidence="8">
    <location>
        <begin position="304"/>
        <end position="322"/>
    </location>
</feature>
<dbReference type="CDD" id="cd06550">
    <property type="entry name" value="TM_ABC_iron-siderophores_like"/>
    <property type="match status" value="1"/>
</dbReference>
<organism evidence="9 10">
    <name type="scientific">Rhizobium paranaense</name>
    <dbReference type="NCBI Taxonomy" id="1650438"/>
    <lineage>
        <taxon>Bacteria</taxon>
        <taxon>Pseudomonadati</taxon>
        <taxon>Pseudomonadota</taxon>
        <taxon>Alphaproteobacteria</taxon>
        <taxon>Hyphomicrobiales</taxon>
        <taxon>Rhizobiaceae</taxon>
        <taxon>Rhizobium/Agrobacterium group</taxon>
        <taxon>Rhizobium</taxon>
    </lineage>
</organism>
<feature type="transmembrane region" description="Helical" evidence="8">
    <location>
        <begin position="142"/>
        <end position="167"/>
    </location>
</feature>